<dbReference type="Proteomes" id="UP001500928">
    <property type="component" value="Unassembled WGS sequence"/>
</dbReference>
<evidence type="ECO:0000313" key="1">
    <source>
        <dbReference type="EMBL" id="GAA4815029.1"/>
    </source>
</evidence>
<name>A0ABP9CP76_9PSEU</name>
<organism evidence="1 2">
    <name type="scientific">Actinomycetospora chlora</name>
    <dbReference type="NCBI Taxonomy" id="663608"/>
    <lineage>
        <taxon>Bacteria</taxon>
        <taxon>Bacillati</taxon>
        <taxon>Actinomycetota</taxon>
        <taxon>Actinomycetes</taxon>
        <taxon>Pseudonocardiales</taxon>
        <taxon>Pseudonocardiaceae</taxon>
        <taxon>Actinomycetospora</taxon>
    </lineage>
</organism>
<protein>
    <recommendedName>
        <fullName evidence="3">mRNA interferase RelE/StbE</fullName>
    </recommendedName>
</protein>
<dbReference type="EMBL" id="BAABHO010000111">
    <property type="protein sequence ID" value="GAA4815029.1"/>
    <property type="molecule type" value="Genomic_DNA"/>
</dbReference>
<keyword evidence="2" id="KW-1185">Reference proteome</keyword>
<evidence type="ECO:0000313" key="2">
    <source>
        <dbReference type="Proteomes" id="UP001500928"/>
    </source>
</evidence>
<dbReference type="RefSeq" id="WP_345425446.1">
    <property type="nucleotide sequence ID" value="NZ_BAABHO010000111.1"/>
</dbReference>
<comment type="caution">
    <text evidence="1">The sequence shown here is derived from an EMBL/GenBank/DDBJ whole genome shotgun (WGS) entry which is preliminary data.</text>
</comment>
<evidence type="ECO:0008006" key="3">
    <source>
        <dbReference type="Google" id="ProtNLM"/>
    </source>
</evidence>
<proteinExistence type="predicted"/>
<accession>A0ABP9CP76</accession>
<sequence length="83" mass="8948">MTYEVDVATIRAELEALPRPALLALAETLAVLEVDPWSGAPLVDRNPGGAVRTMAFGPAGLLTYVVVEQLRRVDLLQVHWAGP</sequence>
<reference evidence="2" key="1">
    <citation type="journal article" date="2019" name="Int. J. Syst. Evol. Microbiol.">
        <title>The Global Catalogue of Microorganisms (GCM) 10K type strain sequencing project: providing services to taxonomists for standard genome sequencing and annotation.</title>
        <authorList>
            <consortium name="The Broad Institute Genomics Platform"/>
            <consortium name="The Broad Institute Genome Sequencing Center for Infectious Disease"/>
            <person name="Wu L."/>
            <person name="Ma J."/>
        </authorList>
    </citation>
    <scope>NUCLEOTIDE SEQUENCE [LARGE SCALE GENOMIC DNA]</scope>
    <source>
        <strain evidence="2">JCM 17979</strain>
    </source>
</reference>
<gene>
    <name evidence="1" type="ORF">GCM10023200_60370</name>
</gene>